<proteinExistence type="predicted"/>
<dbReference type="GO" id="GO:0004386">
    <property type="term" value="F:helicase activity"/>
    <property type="evidence" value="ECO:0007669"/>
    <property type="project" value="UniProtKB-KW"/>
</dbReference>
<feature type="domain" description="Helicase ATP-binding" evidence="8">
    <location>
        <begin position="783"/>
        <end position="956"/>
    </location>
</feature>
<dbReference type="EMBL" id="KE346367">
    <property type="protein sequence ID" value="KJE94605.1"/>
    <property type="molecule type" value="Genomic_DNA"/>
</dbReference>
<dbReference type="Proteomes" id="UP000008743">
    <property type="component" value="Unassembled WGS sequence"/>
</dbReference>
<feature type="region of interest" description="Disordered" evidence="6">
    <location>
        <begin position="1502"/>
        <end position="1524"/>
    </location>
</feature>
<dbReference type="SMART" id="SM00358">
    <property type="entry name" value="DSRM"/>
    <property type="match status" value="2"/>
</dbReference>
<feature type="compositionally biased region" description="Basic and acidic residues" evidence="6">
    <location>
        <begin position="388"/>
        <end position="399"/>
    </location>
</feature>
<accession>A0A0D2WRP7</accession>
<evidence type="ECO:0000256" key="3">
    <source>
        <dbReference type="ARBA" id="ARBA00022806"/>
    </source>
</evidence>
<evidence type="ECO:0000259" key="7">
    <source>
        <dbReference type="PROSITE" id="PS50137"/>
    </source>
</evidence>
<feature type="region of interest" description="Disordered" evidence="6">
    <location>
        <begin position="381"/>
        <end position="512"/>
    </location>
</feature>
<dbReference type="InterPro" id="IPR001650">
    <property type="entry name" value="Helicase_C-like"/>
</dbReference>
<feature type="compositionally biased region" description="Low complexity" evidence="6">
    <location>
        <begin position="1509"/>
        <end position="1523"/>
    </location>
</feature>
<dbReference type="PROSITE" id="PS50137">
    <property type="entry name" value="DS_RBD"/>
    <property type="match status" value="1"/>
</dbReference>
<dbReference type="PANTHER" id="PTHR18934">
    <property type="entry name" value="ATP-DEPENDENT RNA HELICASE"/>
    <property type="match status" value="1"/>
</dbReference>
<protein>
    <submittedName>
        <fullName evidence="10">Uncharacterized protein</fullName>
    </submittedName>
</protein>
<dbReference type="GO" id="GO:0003723">
    <property type="term" value="F:RNA binding"/>
    <property type="evidence" value="ECO:0007669"/>
    <property type="project" value="UniProtKB-UniRule"/>
</dbReference>
<dbReference type="InterPro" id="IPR048333">
    <property type="entry name" value="HA2_WH"/>
</dbReference>
<evidence type="ECO:0000259" key="8">
    <source>
        <dbReference type="PROSITE" id="PS51192"/>
    </source>
</evidence>
<reference evidence="11" key="1">
    <citation type="submission" date="2011-02" db="EMBL/GenBank/DDBJ databases">
        <title>The Genome Sequence of Capsaspora owczarzaki ATCC 30864.</title>
        <authorList>
            <person name="Russ C."/>
            <person name="Cuomo C."/>
            <person name="Burger G."/>
            <person name="Gray M.W."/>
            <person name="Holland P.W.H."/>
            <person name="King N."/>
            <person name="Lang F.B.F."/>
            <person name="Roger A.J."/>
            <person name="Ruiz-Trillo I."/>
            <person name="Young S.K."/>
            <person name="Zeng Q."/>
            <person name="Gargeya S."/>
            <person name="Alvarado L."/>
            <person name="Berlin A."/>
            <person name="Chapman S.B."/>
            <person name="Chen Z."/>
            <person name="Freedman E."/>
            <person name="Gellesch M."/>
            <person name="Goldberg J."/>
            <person name="Griggs A."/>
            <person name="Gujja S."/>
            <person name="Heilman E."/>
            <person name="Heiman D."/>
            <person name="Howarth C."/>
            <person name="Mehta T."/>
            <person name="Neiman D."/>
            <person name="Pearson M."/>
            <person name="Roberts A."/>
            <person name="Saif S."/>
            <person name="Shea T."/>
            <person name="Shenoy N."/>
            <person name="Sisk P."/>
            <person name="Stolte C."/>
            <person name="Sykes S."/>
            <person name="White J."/>
            <person name="Yandava C."/>
            <person name="Haas B."/>
            <person name="Nusbaum C."/>
            <person name="Birren B."/>
        </authorList>
    </citation>
    <scope>NUCLEOTIDE SEQUENCE</scope>
    <source>
        <strain evidence="11">ATCC 30864</strain>
    </source>
</reference>
<feature type="compositionally biased region" description="Polar residues" evidence="6">
    <location>
        <begin position="315"/>
        <end position="325"/>
    </location>
</feature>
<dbReference type="InterPro" id="IPR014001">
    <property type="entry name" value="Helicase_ATP-bd"/>
</dbReference>
<evidence type="ECO:0000259" key="9">
    <source>
        <dbReference type="PROSITE" id="PS51194"/>
    </source>
</evidence>
<dbReference type="Gene3D" id="3.30.160.20">
    <property type="match status" value="2"/>
</dbReference>
<dbReference type="CDD" id="cd00048">
    <property type="entry name" value="DSRM_SF"/>
    <property type="match status" value="1"/>
</dbReference>
<evidence type="ECO:0000256" key="5">
    <source>
        <dbReference type="PROSITE-ProRule" id="PRU00266"/>
    </source>
</evidence>
<keyword evidence="4" id="KW-0067">ATP-binding</keyword>
<dbReference type="Pfam" id="PF04408">
    <property type="entry name" value="WHD_HA2"/>
    <property type="match status" value="1"/>
</dbReference>
<dbReference type="InterPro" id="IPR027417">
    <property type="entry name" value="P-loop_NTPase"/>
</dbReference>
<dbReference type="InterPro" id="IPR011709">
    <property type="entry name" value="DEAD-box_helicase_OB_fold"/>
</dbReference>
<keyword evidence="1" id="KW-0547">Nucleotide-binding</keyword>
<feature type="compositionally biased region" description="Polar residues" evidence="6">
    <location>
        <begin position="498"/>
        <end position="508"/>
    </location>
</feature>
<dbReference type="RefSeq" id="XP_004346911.2">
    <property type="nucleotide sequence ID" value="XM_004346861.2"/>
</dbReference>
<feature type="compositionally biased region" description="Polar residues" evidence="6">
    <location>
        <begin position="109"/>
        <end position="118"/>
    </location>
</feature>
<feature type="compositionally biased region" description="Low complexity" evidence="6">
    <location>
        <begin position="152"/>
        <end position="168"/>
    </location>
</feature>
<dbReference type="SMART" id="SM00490">
    <property type="entry name" value="HELICc"/>
    <property type="match status" value="1"/>
</dbReference>
<dbReference type="SUPFAM" id="SSF54768">
    <property type="entry name" value="dsRNA-binding domain-like"/>
    <property type="match status" value="2"/>
</dbReference>
<keyword evidence="2" id="KW-0378">Hydrolase</keyword>
<dbReference type="PROSITE" id="PS51192">
    <property type="entry name" value="HELICASE_ATP_BIND_1"/>
    <property type="match status" value="1"/>
</dbReference>
<dbReference type="PhylomeDB" id="A0A0D2WRP7"/>
<feature type="domain" description="Helicase C-terminal" evidence="9">
    <location>
        <begin position="1013"/>
        <end position="1179"/>
    </location>
</feature>
<feature type="region of interest" description="Disordered" evidence="6">
    <location>
        <begin position="109"/>
        <end position="204"/>
    </location>
</feature>
<dbReference type="InParanoid" id="A0A0D2WRP7"/>
<evidence type="ECO:0000313" key="10">
    <source>
        <dbReference type="EMBL" id="KJE94605.1"/>
    </source>
</evidence>
<dbReference type="GO" id="GO:0005524">
    <property type="term" value="F:ATP binding"/>
    <property type="evidence" value="ECO:0007669"/>
    <property type="project" value="UniProtKB-KW"/>
</dbReference>
<sequence length="1618" mass="175523">MPGIKEAVHEFCQRGYIIEEYKYSSSGPAHMPVFQCTLDLDLKRAGNFRATGMGRNKQEAQAECAGEMASLLYNADLFELTAVELRQRMEGRSINESSFMAARYTVPSHSTVSSTDAPNHSFAPSPSVPSPPIARTLPVSPAATTPHADHVYYAPSSHPQSPASSSYSNFNTPGPQPPYNPSQRSTPPFAPPHNAPEYASFPRTASGNWPSLTLRRLDSHRQTLIELQRIWGSRLVVNEFERRASGPPHMPAHTSRLTGKIMLPSGELPLVAAYTQARAKDADNLCYESVLVQIEQAFARENGRGQVKREPDFQAASSAPPTQRATPDGYASGAPPPPTSSYNTHAFNTNAHVQNTDAQTNAPPRHHGGYDARNYGGGYDDGSYGGGHETRSYGQDRYHAGFNDPRGYGSHDMHAQSYDNVVYAQGGGFQPSQSPVYQGGWQRSSSSDPYSNSNSNSNTRSPYHYNNDSTSGYDGYNDSHHSGHPGNYAAPPPRPAGNTPNTYHSSNPAYRHDLTPQAAFTPQAASGAPFLEPDLQSNEAVFPSESGADETSQSITSPSGFVSNTAKATLLLYCTRVKARPAEFQSYRKQIYPGVAGVFVSKVSVPGHGEDFEGKTFTGVAEASRKSAAENLAAMNLLEQLQQADLLAPLRVFPPSQTAPQERDPNEPVLIRLPDHLERELAALAGDFQPLPATYTRNTGTPGIDTAVDEDELFGDAAGSVTQGRGGRAWDTRVVSPPTELDQVRAQSRLECQLDNLIQQLDAGGDLPPRFSLPTMLRADEITKIVEQNDVTIVTGATGSGKTTQVPQLILDKYTQDGNGGRCHILVTEPRRIAAIGAAARVAEERGETLGQSVGYFVRHDSQLPPSIAGTIVFCTSGALLRRLAVDPTLVGVTHLILDEVHERDIASDFTLTLIRTLLTSGKRNGSQLKVILMSATVHAERFLEYFKSAGLRCGGITVEGQSFPVRSFYWHDLFDTVRAQANSSLLAHSSRESFTQQFEDQPLSANYAALVDVIRFAIRTVSGVVLVFLPSWDDIRTLLSMTQGWSRTQFLPLHSTLSMQEQQLVFSPVPAGFIRVILATNIAETSITIDNVEAVIDTGRVREKSHAGFSALGSLTTRWISKASMMQRKGRAGRTRPGICYHMYSSHKASTLDEFARPEILRSPLYDTCLYIKLLELGSIRTFLSQTPDPPESVQVSLALETLVDMGALEQPGEILTPLGKTLAQLPIDPRYGKLLIYASAFNALDFALPVAASANTRDPFLTMSSSETAKARAIALKQALAFRTSSDTVAIAAVYQRYLATTSAKPSSSSSAPSVKTEPIDAMDASAVDTASDPLDFALVSSDVLHSMRKTVQQVSEALTNLNVRQPAVANRPSGTSGVKFGELSEAVSTSDRLNSAAILSALLCAALFPNVAVYRKKKNCITRHARNAIFHPSCVSYHRDPAASGPMFPFFMFEEQVRAADEASDGVTSIRSTTMVSPLALILFGKVTAVQQCALPPDVQHSHFESSPSDSSSAPQRSAQLPSIYRRSTAAQHSAAGSHQSSSNIGEIHLSFPLPRFLVRSQATARQLAWLNEAIRTTIMNMVGATDTPRSQREQRVITLATQLVSREWTSAFAT</sequence>
<keyword evidence="5" id="KW-0694">RNA-binding</keyword>
<feature type="domain" description="DRBM" evidence="7">
    <location>
        <begin position="3"/>
        <end position="74"/>
    </location>
</feature>
<evidence type="ECO:0000256" key="4">
    <source>
        <dbReference type="ARBA" id="ARBA00022840"/>
    </source>
</evidence>
<feature type="compositionally biased region" description="Low complexity" evidence="6">
    <location>
        <begin position="444"/>
        <end position="461"/>
    </location>
</feature>
<feature type="region of interest" description="Disordered" evidence="6">
    <location>
        <begin position="356"/>
        <end position="375"/>
    </location>
</feature>
<gene>
    <name evidence="10" type="ORF">CAOG_005226</name>
</gene>
<keyword evidence="11" id="KW-1185">Reference proteome</keyword>
<dbReference type="InterPro" id="IPR011545">
    <property type="entry name" value="DEAD/DEAH_box_helicase_dom"/>
</dbReference>
<dbReference type="eggNOG" id="KOG0920">
    <property type="taxonomic scope" value="Eukaryota"/>
</dbReference>
<dbReference type="CDD" id="cd18791">
    <property type="entry name" value="SF2_C_RHA"/>
    <property type="match status" value="1"/>
</dbReference>
<dbReference type="SMART" id="SM00487">
    <property type="entry name" value="DEXDc"/>
    <property type="match status" value="1"/>
</dbReference>
<dbReference type="InterPro" id="IPR014720">
    <property type="entry name" value="dsRBD_dom"/>
</dbReference>
<dbReference type="InterPro" id="IPR007502">
    <property type="entry name" value="Helicase-assoc_dom"/>
</dbReference>
<dbReference type="Pfam" id="PF00035">
    <property type="entry name" value="dsrm"/>
    <property type="match status" value="1"/>
</dbReference>
<dbReference type="Pfam" id="PF00271">
    <property type="entry name" value="Helicase_C"/>
    <property type="match status" value="1"/>
</dbReference>
<dbReference type="Gene3D" id="1.20.120.1080">
    <property type="match status" value="1"/>
</dbReference>
<evidence type="ECO:0000256" key="1">
    <source>
        <dbReference type="ARBA" id="ARBA00022741"/>
    </source>
</evidence>
<evidence type="ECO:0000256" key="6">
    <source>
        <dbReference type="SAM" id="MobiDB-lite"/>
    </source>
</evidence>
<feature type="region of interest" description="Disordered" evidence="6">
    <location>
        <begin position="303"/>
        <end position="346"/>
    </location>
</feature>
<name>A0A0D2WRP7_CAPO3</name>
<evidence type="ECO:0000256" key="2">
    <source>
        <dbReference type="ARBA" id="ARBA00022801"/>
    </source>
</evidence>
<dbReference type="GO" id="GO:0016787">
    <property type="term" value="F:hydrolase activity"/>
    <property type="evidence" value="ECO:0007669"/>
    <property type="project" value="UniProtKB-KW"/>
</dbReference>
<keyword evidence="3" id="KW-0347">Helicase</keyword>
<dbReference type="Pfam" id="PF00270">
    <property type="entry name" value="DEAD"/>
    <property type="match status" value="1"/>
</dbReference>
<dbReference type="PANTHER" id="PTHR18934:SF99">
    <property type="entry name" value="ATP-DEPENDENT RNA HELICASE DHX37-RELATED"/>
    <property type="match status" value="1"/>
</dbReference>
<dbReference type="STRING" id="595528.A0A0D2WRP7"/>
<dbReference type="SMART" id="SM00847">
    <property type="entry name" value="HA2"/>
    <property type="match status" value="1"/>
</dbReference>
<dbReference type="OrthoDB" id="5600252at2759"/>
<dbReference type="Gene3D" id="3.40.50.300">
    <property type="entry name" value="P-loop containing nucleotide triphosphate hydrolases"/>
    <property type="match status" value="2"/>
</dbReference>
<feature type="compositionally biased region" description="Basic and acidic residues" evidence="6">
    <location>
        <begin position="303"/>
        <end position="312"/>
    </location>
</feature>
<dbReference type="Pfam" id="PF07717">
    <property type="entry name" value="OB_NTP_bind"/>
    <property type="match status" value="1"/>
</dbReference>
<organism evidence="10 11">
    <name type="scientific">Capsaspora owczarzaki (strain ATCC 30864)</name>
    <dbReference type="NCBI Taxonomy" id="595528"/>
    <lineage>
        <taxon>Eukaryota</taxon>
        <taxon>Filasterea</taxon>
        <taxon>Capsaspora</taxon>
    </lineage>
</organism>
<dbReference type="CDD" id="cd17917">
    <property type="entry name" value="DEXHc_RHA-like"/>
    <property type="match status" value="1"/>
</dbReference>
<evidence type="ECO:0000313" key="11">
    <source>
        <dbReference type="Proteomes" id="UP000008743"/>
    </source>
</evidence>
<dbReference type="PROSITE" id="PS51194">
    <property type="entry name" value="HELICASE_CTER"/>
    <property type="match status" value="1"/>
</dbReference>
<dbReference type="Pfam" id="PF21010">
    <property type="entry name" value="HA2_C"/>
    <property type="match status" value="1"/>
</dbReference>
<dbReference type="SUPFAM" id="SSF52540">
    <property type="entry name" value="P-loop containing nucleoside triphosphate hydrolases"/>
    <property type="match status" value="1"/>
</dbReference>